<dbReference type="InterPro" id="IPR029060">
    <property type="entry name" value="PIN-like_dom_sf"/>
</dbReference>
<organism evidence="9 10">
    <name type="scientific">Limihaloglobus sulfuriphilus</name>
    <dbReference type="NCBI Taxonomy" id="1851148"/>
    <lineage>
        <taxon>Bacteria</taxon>
        <taxon>Pseudomonadati</taxon>
        <taxon>Planctomycetota</taxon>
        <taxon>Phycisphaerae</taxon>
        <taxon>Sedimentisphaerales</taxon>
        <taxon>Sedimentisphaeraceae</taxon>
        <taxon>Limihaloglobus</taxon>
    </lineage>
</organism>
<dbReference type="InterPro" id="IPR050556">
    <property type="entry name" value="Type_II_TA_system_RNase"/>
</dbReference>
<feature type="domain" description="PIN" evidence="8">
    <location>
        <begin position="1"/>
        <end position="113"/>
    </location>
</feature>
<comment type="similarity">
    <text evidence="7">Belongs to the PINc/VapC protein family.</text>
</comment>
<sequence>MLFDTDILIWYLRGSSKAAKVIEDTSERQISTVVYMELLQGARDKKEIKIIRAFLKDAGFEILPLTENIGHRASVYMEEYCLKSGMCMADALLASTAVENQLAIITANRKHYKAITELELKVFRP</sequence>
<name>A0A1Q2MHP3_9BACT</name>
<evidence type="ECO:0000256" key="3">
    <source>
        <dbReference type="ARBA" id="ARBA00022722"/>
    </source>
</evidence>
<dbReference type="AlphaFoldDB" id="A0A1Q2MHP3"/>
<evidence type="ECO:0000256" key="2">
    <source>
        <dbReference type="ARBA" id="ARBA00022649"/>
    </source>
</evidence>
<keyword evidence="2" id="KW-1277">Toxin-antitoxin system</keyword>
<dbReference type="Proteomes" id="UP000188181">
    <property type="component" value="Chromosome"/>
</dbReference>
<protein>
    <submittedName>
        <fullName evidence="9">PIN domain protein</fullName>
    </submittedName>
</protein>
<dbReference type="Gene3D" id="3.40.50.1010">
    <property type="entry name" value="5'-nuclease"/>
    <property type="match status" value="1"/>
</dbReference>
<dbReference type="InterPro" id="IPR002716">
    <property type="entry name" value="PIN_dom"/>
</dbReference>
<dbReference type="RefSeq" id="WP_146683960.1">
    <property type="nucleotide sequence ID" value="NZ_CP019646.1"/>
</dbReference>
<keyword evidence="10" id="KW-1185">Reference proteome</keyword>
<evidence type="ECO:0000256" key="7">
    <source>
        <dbReference type="ARBA" id="ARBA00038093"/>
    </source>
</evidence>
<evidence type="ECO:0000259" key="8">
    <source>
        <dbReference type="Pfam" id="PF01850"/>
    </source>
</evidence>
<dbReference type="GO" id="GO:0004518">
    <property type="term" value="F:nuclease activity"/>
    <property type="evidence" value="ECO:0007669"/>
    <property type="project" value="UniProtKB-KW"/>
</dbReference>
<dbReference type="KEGG" id="pbas:SMSP2_02196"/>
<keyword evidence="3" id="KW-0540">Nuclease</keyword>
<evidence type="ECO:0000313" key="10">
    <source>
        <dbReference type="Proteomes" id="UP000188181"/>
    </source>
</evidence>
<reference evidence="10" key="1">
    <citation type="submission" date="2017-02" db="EMBL/GenBank/DDBJ databases">
        <title>Comparative genomics and description of representatives of a novel lineage of planctomycetes thriving in anoxic sediments.</title>
        <authorList>
            <person name="Spring S."/>
            <person name="Bunk B."/>
            <person name="Sproer C."/>
        </authorList>
    </citation>
    <scope>NUCLEOTIDE SEQUENCE [LARGE SCALE GENOMIC DNA]</scope>
    <source>
        <strain evidence="10">SM-Chi-D1</strain>
    </source>
</reference>
<keyword evidence="4" id="KW-0479">Metal-binding</keyword>
<dbReference type="PANTHER" id="PTHR33653:SF1">
    <property type="entry name" value="RIBONUCLEASE VAPC2"/>
    <property type="match status" value="1"/>
</dbReference>
<accession>A0A1Q2MHP3</accession>
<keyword evidence="6" id="KW-0460">Magnesium</keyword>
<gene>
    <name evidence="9" type="ORF">SMSP2_02196</name>
</gene>
<dbReference type="STRING" id="1851148.SMSP2_02196"/>
<dbReference type="PANTHER" id="PTHR33653">
    <property type="entry name" value="RIBONUCLEASE VAPC2"/>
    <property type="match status" value="1"/>
</dbReference>
<evidence type="ECO:0000256" key="4">
    <source>
        <dbReference type="ARBA" id="ARBA00022723"/>
    </source>
</evidence>
<dbReference type="CDD" id="cd18741">
    <property type="entry name" value="PIN_VapC4-5_FitB-like"/>
    <property type="match status" value="1"/>
</dbReference>
<dbReference type="OrthoDB" id="281324at2"/>
<evidence type="ECO:0000256" key="1">
    <source>
        <dbReference type="ARBA" id="ARBA00001946"/>
    </source>
</evidence>
<evidence type="ECO:0000313" key="9">
    <source>
        <dbReference type="EMBL" id="AQQ71817.1"/>
    </source>
</evidence>
<proteinExistence type="inferred from homology"/>
<dbReference type="Pfam" id="PF01850">
    <property type="entry name" value="PIN"/>
    <property type="match status" value="1"/>
</dbReference>
<evidence type="ECO:0000256" key="6">
    <source>
        <dbReference type="ARBA" id="ARBA00022842"/>
    </source>
</evidence>
<dbReference type="GO" id="GO:0016787">
    <property type="term" value="F:hydrolase activity"/>
    <property type="evidence" value="ECO:0007669"/>
    <property type="project" value="UniProtKB-KW"/>
</dbReference>
<keyword evidence="5" id="KW-0378">Hydrolase</keyword>
<dbReference type="EMBL" id="CP019646">
    <property type="protein sequence ID" value="AQQ71817.1"/>
    <property type="molecule type" value="Genomic_DNA"/>
</dbReference>
<dbReference type="GO" id="GO:0046872">
    <property type="term" value="F:metal ion binding"/>
    <property type="evidence" value="ECO:0007669"/>
    <property type="project" value="UniProtKB-KW"/>
</dbReference>
<dbReference type="SUPFAM" id="SSF88723">
    <property type="entry name" value="PIN domain-like"/>
    <property type="match status" value="1"/>
</dbReference>
<comment type="cofactor">
    <cofactor evidence="1">
        <name>Mg(2+)</name>
        <dbReference type="ChEBI" id="CHEBI:18420"/>
    </cofactor>
</comment>
<evidence type="ECO:0000256" key="5">
    <source>
        <dbReference type="ARBA" id="ARBA00022801"/>
    </source>
</evidence>